<evidence type="ECO:0000313" key="3">
    <source>
        <dbReference type="EMBL" id="PIR13390.1"/>
    </source>
</evidence>
<evidence type="ECO:0000256" key="1">
    <source>
        <dbReference type="SAM" id="Phobius"/>
    </source>
</evidence>
<dbReference type="Pfam" id="PF01145">
    <property type="entry name" value="Band_7"/>
    <property type="match status" value="1"/>
</dbReference>
<dbReference type="Proteomes" id="UP000230869">
    <property type="component" value="Unassembled WGS sequence"/>
</dbReference>
<dbReference type="EMBL" id="PCWW01000039">
    <property type="protein sequence ID" value="PIR13390.1"/>
    <property type="molecule type" value="Genomic_DNA"/>
</dbReference>
<dbReference type="CDD" id="cd03401">
    <property type="entry name" value="SPFH_prohibitin"/>
    <property type="match status" value="1"/>
</dbReference>
<feature type="transmembrane region" description="Helical" evidence="1">
    <location>
        <begin position="79"/>
        <end position="98"/>
    </location>
</feature>
<name>A0A2M6K958_9BACT</name>
<dbReference type="PANTHER" id="PTHR23222:SF0">
    <property type="entry name" value="PROHIBITIN 1"/>
    <property type="match status" value="1"/>
</dbReference>
<dbReference type="Gene3D" id="3.30.479.30">
    <property type="entry name" value="Band 7 domain"/>
    <property type="match status" value="1"/>
</dbReference>
<dbReference type="SMART" id="SM00244">
    <property type="entry name" value="PHB"/>
    <property type="match status" value="1"/>
</dbReference>
<feature type="transmembrane region" description="Helical" evidence="1">
    <location>
        <begin position="12"/>
        <end position="41"/>
    </location>
</feature>
<dbReference type="PANTHER" id="PTHR23222">
    <property type="entry name" value="PROHIBITIN"/>
    <property type="match status" value="1"/>
</dbReference>
<gene>
    <name evidence="3" type="ORF">COV49_02380</name>
</gene>
<dbReference type="PRINTS" id="PR00679">
    <property type="entry name" value="PROHIBITIN"/>
</dbReference>
<keyword evidence="1" id="KW-0472">Membrane</keyword>
<keyword evidence="1" id="KW-1133">Transmembrane helix</keyword>
<dbReference type="InterPro" id="IPR036013">
    <property type="entry name" value="Band_7/SPFH_dom_sf"/>
</dbReference>
<dbReference type="GO" id="GO:0016020">
    <property type="term" value="C:membrane"/>
    <property type="evidence" value="ECO:0007669"/>
    <property type="project" value="InterPro"/>
</dbReference>
<dbReference type="AlphaFoldDB" id="A0A2M6K958"/>
<dbReference type="InterPro" id="IPR001107">
    <property type="entry name" value="Band_7"/>
</dbReference>
<dbReference type="InterPro" id="IPR000163">
    <property type="entry name" value="Prohibitin"/>
</dbReference>
<accession>A0A2M6K958</accession>
<evidence type="ECO:0000259" key="2">
    <source>
        <dbReference type="SMART" id="SM00244"/>
    </source>
</evidence>
<evidence type="ECO:0000313" key="4">
    <source>
        <dbReference type="Proteomes" id="UP000230869"/>
    </source>
</evidence>
<protein>
    <submittedName>
        <fullName evidence="3">Band 7 protein</fullName>
    </submittedName>
</protein>
<proteinExistence type="predicted"/>
<sequence length="346" mass="39710">MKDKFLKNLVWIIFLLIFLGPLFGKNILPILIFAIIFYLIFTKFKKFQFGNLEFKSKNMENIIDVDKVKSVKNVKRMSLYILGAILILWLFFASIVIVEAGETGVYSLFGKVSDQELSSGFHLVIPLARVTKLSIRTEEYTMSIAQGEGKKFEADAINALTKEGLSVDLDMTVLYRLSEEQASDVYKTVGLNYEEKIIRPSIRTSIRDIIAQYEAKDIYSEKRQEAADKIFNNLKVALEQRGIVIEDVLLRNVALPANLANAIQEKLQAEQEAEKYDFILDREKKEKERKIIEAEGQKESQSIINQSLTQNYLYYLYINQLKDRQGTIYVPTNPATGMPLFRDLGK</sequence>
<organism evidence="3 4">
    <name type="scientific">Candidatus Falkowbacteria bacterium CG11_big_fil_rev_8_21_14_0_20_39_10</name>
    <dbReference type="NCBI Taxonomy" id="1974570"/>
    <lineage>
        <taxon>Bacteria</taxon>
        <taxon>Candidatus Falkowiibacteriota</taxon>
    </lineage>
</organism>
<feature type="domain" description="Band 7" evidence="2">
    <location>
        <begin position="93"/>
        <end position="267"/>
    </location>
</feature>
<reference evidence="3 4" key="1">
    <citation type="submission" date="2017-09" db="EMBL/GenBank/DDBJ databases">
        <title>Depth-based differentiation of microbial function through sediment-hosted aquifers and enrichment of novel symbionts in the deep terrestrial subsurface.</title>
        <authorList>
            <person name="Probst A.J."/>
            <person name="Ladd B."/>
            <person name="Jarett J.K."/>
            <person name="Geller-Mcgrath D.E."/>
            <person name="Sieber C.M."/>
            <person name="Emerson J.B."/>
            <person name="Anantharaman K."/>
            <person name="Thomas B.C."/>
            <person name="Malmstrom R."/>
            <person name="Stieglmeier M."/>
            <person name="Klingl A."/>
            <person name="Woyke T."/>
            <person name="Ryan C.M."/>
            <person name="Banfield J.F."/>
        </authorList>
    </citation>
    <scope>NUCLEOTIDE SEQUENCE [LARGE SCALE GENOMIC DNA]</scope>
    <source>
        <strain evidence="3">CG11_big_fil_rev_8_21_14_0_20_39_10</strain>
    </source>
</reference>
<comment type="caution">
    <text evidence="3">The sequence shown here is derived from an EMBL/GenBank/DDBJ whole genome shotgun (WGS) entry which is preliminary data.</text>
</comment>
<dbReference type="SUPFAM" id="SSF117892">
    <property type="entry name" value="Band 7/SPFH domain"/>
    <property type="match status" value="1"/>
</dbReference>
<keyword evidence="1" id="KW-0812">Transmembrane</keyword>